<evidence type="ECO:0000313" key="1">
    <source>
        <dbReference type="EMBL" id="MBA8792651.1"/>
    </source>
</evidence>
<reference evidence="1 2" key="1">
    <citation type="submission" date="2020-07" db="EMBL/GenBank/DDBJ databases">
        <title>Sequencing the genomes of 1000 actinobacteria strains.</title>
        <authorList>
            <person name="Klenk H.-P."/>
        </authorList>
    </citation>
    <scope>NUCLEOTIDE SEQUENCE [LARGE SCALE GENOMIC DNA]</scope>
    <source>
        <strain evidence="1 2">DSM 100723</strain>
    </source>
</reference>
<gene>
    <name evidence="1" type="ORF">FHX74_000245</name>
</gene>
<name>A0A7W3IP44_9ACTN</name>
<proteinExistence type="predicted"/>
<sequence length="55" mass="6185">MPVVDSTPCGRCGHPWRAHEHFRRGTECSLCAPGDCPAFRGPRLIDRILRRPSGR</sequence>
<dbReference type="Proteomes" id="UP000523079">
    <property type="component" value="Unassembled WGS sequence"/>
</dbReference>
<comment type="caution">
    <text evidence="1">The sequence shown here is derived from an EMBL/GenBank/DDBJ whole genome shotgun (WGS) entry which is preliminary data.</text>
</comment>
<dbReference type="AlphaFoldDB" id="A0A7W3IP44"/>
<keyword evidence="2" id="KW-1185">Reference proteome</keyword>
<organism evidence="1 2">
    <name type="scientific">Microlunatus kandeliicorticis</name>
    <dbReference type="NCBI Taxonomy" id="1759536"/>
    <lineage>
        <taxon>Bacteria</taxon>
        <taxon>Bacillati</taxon>
        <taxon>Actinomycetota</taxon>
        <taxon>Actinomycetes</taxon>
        <taxon>Propionibacteriales</taxon>
        <taxon>Propionibacteriaceae</taxon>
        <taxon>Microlunatus</taxon>
    </lineage>
</organism>
<accession>A0A7W3IP44</accession>
<dbReference type="EMBL" id="JACGWT010000001">
    <property type="protein sequence ID" value="MBA8792651.1"/>
    <property type="molecule type" value="Genomic_DNA"/>
</dbReference>
<protein>
    <submittedName>
        <fullName evidence="1">Uncharacterized protein</fullName>
    </submittedName>
</protein>
<evidence type="ECO:0000313" key="2">
    <source>
        <dbReference type="Proteomes" id="UP000523079"/>
    </source>
</evidence>